<protein>
    <submittedName>
        <fullName evidence="3">Cysteine-rich protein 2 isoform X4</fullName>
    </submittedName>
</protein>
<proteinExistence type="predicted"/>
<evidence type="ECO:0000256" key="1">
    <source>
        <dbReference type="SAM" id="MobiDB-lite"/>
    </source>
</evidence>
<feature type="compositionally biased region" description="Basic and acidic residues" evidence="1">
    <location>
        <begin position="1"/>
        <end position="15"/>
    </location>
</feature>
<accession>A0AAX6RPB9</accession>
<feature type="region of interest" description="Disordered" evidence="1">
    <location>
        <begin position="1"/>
        <end position="126"/>
    </location>
</feature>
<dbReference type="RefSeq" id="XP_021098955.1">
    <property type="nucleotide sequence ID" value="XM_021243296.1"/>
</dbReference>
<evidence type="ECO:0000313" key="2">
    <source>
        <dbReference type="Proteomes" id="UP000694906"/>
    </source>
</evidence>
<keyword evidence="2" id="KW-1185">Reference proteome</keyword>
<evidence type="ECO:0000313" key="3">
    <source>
        <dbReference type="RefSeq" id="XP_021098955.1"/>
    </source>
</evidence>
<reference evidence="3" key="1">
    <citation type="submission" date="2025-08" db="UniProtKB">
        <authorList>
            <consortium name="RefSeq"/>
        </authorList>
    </citation>
    <scope>IDENTIFICATION</scope>
</reference>
<name>A0AAX6RPB9_HETGA</name>
<dbReference type="CTD" id="1397"/>
<dbReference type="Proteomes" id="UP000694906">
    <property type="component" value="Unplaced"/>
</dbReference>
<organism evidence="2 3">
    <name type="scientific">Heterocephalus glaber</name>
    <name type="common">Naked mole rat</name>
    <dbReference type="NCBI Taxonomy" id="10181"/>
    <lineage>
        <taxon>Eukaryota</taxon>
        <taxon>Metazoa</taxon>
        <taxon>Chordata</taxon>
        <taxon>Craniata</taxon>
        <taxon>Vertebrata</taxon>
        <taxon>Euteleostomi</taxon>
        <taxon>Mammalia</taxon>
        <taxon>Eutheria</taxon>
        <taxon>Euarchontoglires</taxon>
        <taxon>Glires</taxon>
        <taxon>Rodentia</taxon>
        <taxon>Hystricomorpha</taxon>
        <taxon>Bathyergidae</taxon>
        <taxon>Heterocephalus</taxon>
    </lineage>
</organism>
<gene>
    <name evidence="3" type="primary">Crip2</name>
</gene>
<dbReference type="GeneID" id="101718602"/>
<dbReference type="AlphaFoldDB" id="A0AAX6RPB9"/>
<sequence length="220" mass="22170">METEQQKEAAPRGGREWGWVCLQPGPSLFASSRDAGAGSTDPGPAREGAPYRGASRCRRNPREELVAAASQPVRVAPGWVSRHPQQALPAPGSLGPGPTGNPEKHSAGLGSQQEHRPSDPAGFCPVQGSGKGLAGVLGSCAPADHAGVDPLSGDIPGGPQGAVPLCPPEHRQLGQGAGSLKAISLIDPLFPAPASNVAIDPASSRQVSCLPPHGPCPGAS</sequence>